<dbReference type="Proteomes" id="UP000217785">
    <property type="component" value="Unassembled WGS sequence"/>
</dbReference>
<gene>
    <name evidence="2" type="ORF">EFBL_3320</name>
</gene>
<dbReference type="PANTHER" id="PTHR43739">
    <property type="entry name" value="XYLOGLUCANASE (EUROFUNG)"/>
    <property type="match status" value="1"/>
</dbReference>
<dbReference type="EMBL" id="BDUF01000106">
    <property type="protein sequence ID" value="GAX91630.1"/>
    <property type="molecule type" value="Genomic_DNA"/>
</dbReference>
<dbReference type="PROSITE" id="PS51257">
    <property type="entry name" value="PROKAR_LIPOPROTEIN"/>
    <property type="match status" value="1"/>
</dbReference>
<keyword evidence="1" id="KW-0732">Signal</keyword>
<dbReference type="CDD" id="cd15482">
    <property type="entry name" value="Sialidase_non-viral"/>
    <property type="match status" value="1"/>
</dbReference>
<dbReference type="RefSeq" id="WP_096183620.1">
    <property type="nucleotide sequence ID" value="NZ_BDUF01000106.1"/>
</dbReference>
<evidence type="ECO:0000313" key="2">
    <source>
        <dbReference type="EMBL" id="GAX91630.1"/>
    </source>
</evidence>
<dbReference type="InterPro" id="IPR015943">
    <property type="entry name" value="WD40/YVTN_repeat-like_dom_sf"/>
</dbReference>
<dbReference type="OrthoDB" id="501835at2"/>
<accession>A0A292YT21</accession>
<dbReference type="AlphaFoldDB" id="A0A292YT21"/>
<proteinExistence type="predicted"/>
<comment type="caution">
    <text evidence="2">The sequence shown here is derived from an EMBL/GenBank/DDBJ whole genome shotgun (WGS) entry which is preliminary data.</text>
</comment>
<sequence length="316" mass="33751">MKLLKLTAVSVTVALILTGCGAGNSSNSGGAAQPSNEPVAKIEHMHGLTYSSDGSSLYIATHEGLLNSKDGKSWNRVGENLDLMGFNVMPDGTMITSGHPGKGVRMPNPLGFMSSKDSGKTWKALSMDGKIDFHILVPNQKQPNIIYGLNQMGEGKYGAGIYKSTDGGSKWEQIKPQGLPNDLHKVITFISMPDNPDQLLAGVDEAGILASQDGGKTWKLQDDKALLTALQVIPGTDQLIGYVIASNKQGIMVSKDKGKTWDKLGLDLGNDAVAYITVNPKDTNQIVAASYENSVYETRDGGKTWIPLMEKGSAKQ</sequence>
<dbReference type="SUPFAM" id="SSF110296">
    <property type="entry name" value="Oligoxyloglucan reducing end-specific cellobiohydrolase"/>
    <property type="match status" value="1"/>
</dbReference>
<dbReference type="Gene3D" id="2.130.10.10">
    <property type="entry name" value="YVTN repeat-like/Quinoprotein amine dehydrogenase"/>
    <property type="match status" value="2"/>
</dbReference>
<evidence type="ECO:0000256" key="1">
    <source>
        <dbReference type="SAM" id="SignalP"/>
    </source>
</evidence>
<protein>
    <submittedName>
        <fullName evidence="2">Uncharacterized protein</fullName>
    </submittedName>
</protein>
<dbReference type="InterPro" id="IPR052025">
    <property type="entry name" value="Xyloglucanase_GH74"/>
</dbReference>
<dbReference type="NCBIfam" id="NF045728">
    <property type="entry name" value="glycosyl_F510_1955"/>
    <property type="match status" value="1"/>
</dbReference>
<organism evidence="2 3">
    <name type="scientific">Effusibacillus lacus</name>
    <dbReference type="NCBI Taxonomy" id="1348429"/>
    <lineage>
        <taxon>Bacteria</taxon>
        <taxon>Bacillati</taxon>
        <taxon>Bacillota</taxon>
        <taxon>Bacilli</taxon>
        <taxon>Bacillales</taxon>
        <taxon>Alicyclobacillaceae</taxon>
        <taxon>Effusibacillus</taxon>
    </lineage>
</organism>
<dbReference type="PANTHER" id="PTHR43739:SF5">
    <property type="entry name" value="EXO-ALPHA-SIALIDASE"/>
    <property type="match status" value="1"/>
</dbReference>
<dbReference type="InterPro" id="IPR054817">
    <property type="entry name" value="Glycosyl_F510_1955-like"/>
</dbReference>
<feature type="signal peptide" evidence="1">
    <location>
        <begin position="1"/>
        <end position="22"/>
    </location>
</feature>
<feature type="chain" id="PRO_5039453452" evidence="1">
    <location>
        <begin position="23"/>
        <end position="316"/>
    </location>
</feature>
<evidence type="ECO:0000313" key="3">
    <source>
        <dbReference type="Proteomes" id="UP000217785"/>
    </source>
</evidence>
<dbReference type="GO" id="GO:0010411">
    <property type="term" value="P:xyloglucan metabolic process"/>
    <property type="evidence" value="ECO:0007669"/>
    <property type="project" value="TreeGrafter"/>
</dbReference>
<name>A0A292YT21_9BACL</name>
<reference evidence="3" key="1">
    <citation type="submission" date="2017-07" db="EMBL/GenBank/DDBJ databases">
        <title>Draft genome sequence of Effusibacillus lacus strain skLN1.</title>
        <authorList>
            <person name="Watanabe M."/>
            <person name="Kojima H."/>
            <person name="Fukui M."/>
        </authorList>
    </citation>
    <scope>NUCLEOTIDE SEQUENCE [LARGE SCALE GENOMIC DNA]</scope>
    <source>
        <strain evidence="3">skLN1</strain>
    </source>
</reference>
<keyword evidence="3" id="KW-1185">Reference proteome</keyword>